<protein>
    <submittedName>
        <fullName evidence="2">Uncharacterized protein</fullName>
    </submittedName>
</protein>
<keyword evidence="1" id="KW-0472">Membrane</keyword>
<dbReference type="PANTHER" id="PTHR33868:SF10">
    <property type="entry name" value="OS08G0483100 PROTEIN"/>
    <property type="match status" value="1"/>
</dbReference>
<accession>A0A8K0I2F7</accession>
<comment type="caution">
    <text evidence="2">The sequence shown here is derived from an EMBL/GenBank/DDBJ whole genome shotgun (WGS) entry which is preliminary data.</text>
</comment>
<keyword evidence="3" id="KW-1185">Reference proteome</keyword>
<reference evidence="2" key="1">
    <citation type="journal article" date="2017" name="Gigascience">
        <title>The genome draft of coconut (Cocos nucifera).</title>
        <authorList>
            <person name="Xiao Y."/>
            <person name="Xu P."/>
            <person name="Fan H."/>
            <person name="Baudouin L."/>
            <person name="Xia W."/>
            <person name="Bocs S."/>
            <person name="Xu J."/>
            <person name="Li Q."/>
            <person name="Guo A."/>
            <person name="Zhou L."/>
            <person name="Li J."/>
            <person name="Wu Y."/>
            <person name="Ma Z."/>
            <person name="Armero A."/>
            <person name="Issali A.E."/>
            <person name="Liu N."/>
            <person name="Peng M."/>
            <person name="Yang Y."/>
        </authorList>
    </citation>
    <scope>NUCLEOTIDE SEQUENCE</scope>
    <source>
        <tissue evidence="2">Spear leaf of Hainan Tall coconut</tissue>
    </source>
</reference>
<dbReference type="Proteomes" id="UP000797356">
    <property type="component" value="Chromosome 3"/>
</dbReference>
<evidence type="ECO:0000313" key="3">
    <source>
        <dbReference type="Proteomes" id="UP000797356"/>
    </source>
</evidence>
<organism evidence="2 3">
    <name type="scientific">Cocos nucifera</name>
    <name type="common">Coconut palm</name>
    <dbReference type="NCBI Taxonomy" id="13894"/>
    <lineage>
        <taxon>Eukaryota</taxon>
        <taxon>Viridiplantae</taxon>
        <taxon>Streptophyta</taxon>
        <taxon>Embryophyta</taxon>
        <taxon>Tracheophyta</taxon>
        <taxon>Spermatophyta</taxon>
        <taxon>Magnoliopsida</taxon>
        <taxon>Liliopsida</taxon>
        <taxon>Arecaceae</taxon>
        <taxon>Arecoideae</taxon>
        <taxon>Cocoseae</taxon>
        <taxon>Attaleinae</taxon>
        <taxon>Cocos</taxon>
    </lineage>
</organism>
<proteinExistence type="predicted"/>
<feature type="transmembrane region" description="Helical" evidence="1">
    <location>
        <begin position="189"/>
        <end position="207"/>
    </location>
</feature>
<dbReference type="PANTHER" id="PTHR33868">
    <property type="entry name" value="EXPRESSED PROTEIN"/>
    <property type="match status" value="1"/>
</dbReference>
<evidence type="ECO:0000256" key="1">
    <source>
        <dbReference type="SAM" id="Phobius"/>
    </source>
</evidence>
<keyword evidence="1" id="KW-1133">Transmembrane helix</keyword>
<dbReference type="OrthoDB" id="1673621at2759"/>
<reference evidence="2" key="2">
    <citation type="submission" date="2019-07" db="EMBL/GenBank/DDBJ databases">
        <authorList>
            <person name="Yang Y."/>
            <person name="Bocs S."/>
            <person name="Baudouin L."/>
        </authorList>
    </citation>
    <scope>NUCLEOTIDE SEQUENCE</scope>
    <source>
        <tissue evidence="2">Spear leaf of Hainan Tall coconut</tissue>
    </source>
</reference>
<evidence type="ECO:0000313" key="2">
    <source>
        <dbReference type="EMBL" id="KAG1334597.1"/>
    </source>
</evidence>
<name>A0A8K0I2F7_COCNU</name>
<dbReference type="AlphaFoldDB" id="A0A8K0I2F7"/>
<gene>
    <name evidence="2" type="ORF">COCNU_03G007160</name>
</gene>
<keyword evidence="1" id="KW-0812">Transmembrane</keyword>
<dbReference type="EMBL" id="CM017874">
    <property type="protein sequence ID" value="KAG1334597.1"/>
    <property type="molecule type" value="Genomic_DNA"/>
</dbReference>
<sequence>MDLITPPTSPGWRSQVKISSQPRSVKWYLDWQLEQCERETSTGGLLQNCDLPPPLKVFSVKGYDDKRGIGDISAAIPVQKQAAPTPAPIKDDQMDNELGSKHGSGENWSLLRALQLSQTRAREAEKAALLASKQNKEFAMLILEESLRLYAHRQWVRLLEIEVSILEKRRSMTLEEEAKDEDDAEPTDSWFLALALCLGIAGIGFVFSRCMF</sequence>